<dbReference type="AlphaFoldDB" id="A0AAV1ID64"/>
<evidence type="ECO:0000256" key="1">
    <source>
        <dbReference type="ARBA" id="ARBA00004138"/>
    </source>
</evidence>
<dbReference type="InterPro" id="IPR052102">
    <property type="entry name" value="Enkurin_domain-protein"/>
</dbReference>
<dbReference type="InterPro" id="IPR027012">
    <property type="entry name" value="Enkurin_dom"/>
</dbReference>
<dbReference type="GO" id="GO:0005881">
    <property type="term" value="C:cytoplasmic microtubule"/>
    <property type="evidence" value="ECO:0007669"/>
    <property type="project" value="TreeGrafter"/>
</dbReference>
<dbReference type="PROSITE" id="PS51665">
    <property type="entry name" value="ENKURIN"/>
    <property type="match status" value="1"/>
</dbReference>
<name>A0AAV1ID64_9CHLO</name>
<keyword evidence="3" id="KW-0963">Cytoplasm</keyword>
<evidence type="ECO:0000259" key="7">
    <source>
        <dbReference type="PROSITE" id="PS51665"/>
    </source>
</evidence>
<feature type="domain" description="Enkurin" evidence="7">
    <location>
        <begin position="48"/>
        <end position="140"/>
    </location>
</feature>
<evidence type="ECO:0000256" key="5">
    <source>
        <dbReference type="ARBA" id="ARBA00023273"/>
    </source>
</evidence>
<keyword evidence="9" id="KW-1185">Reference proteome</keyword>
<evidence type="ECO:0000313" key="8">
    <source>
        <dbReference type="EMBL" id="CAK0785311.1"/>
    </source>
</evidence>
<comment type="subcellular location">
    <subcellularLocation>
        <location evidence="1">Cell projection</location>
        <location evidence="1">Cilium</location>
    </subcellularLocation>
    <subcellularLocation>
        <location evidence="2">Cytoplasm</location>
        <location evidence="2">Cytoskeleton</location>
    </subcellularLocation>
</comment>
<dbReference type="GO" id="GO:0005929">
    <property type="term" value="C:cilium"/>
    <property type="evidence" value="ECO:0007669"/>
    <property type="project" value="UniProtKB-SubCell"/>
</dbReference>
<evidence type="ECO:0000256" key="6">
    <source>
        <dbReference type="SAM" id="MobiDB-lite"/>
    </source>
</evidence>
<keyword evidence="5" id="KW-0966">Cell projection</keyword>
<comment type="caution">
    <text evidence="8">The sequence shown here is derived from an EMBL/GenBank/DDBJ whole genome shotgun (WGS) entry which is preliminary data.</text>
</comment>
<gene>
    <name evidence="8" type="ORF">CVIRNUC_008518</name>
</gene>
<evidence type="ECO:0000256" key="4">
    <source>
        <dbReference type="ARBA" id="ARBA00023212"/>
    </source>
</evidence>
<evidence type="ECO:0000256" key="3">
    <source>
        <dbReference type="ARBA" id="ARBA00022490"/>
    </source>
</evidence>
<evidence type="ECO:0000313" key="9">
    <source>
        <dbReference type="Proteomes" id="UP001314263"/>
    </source>
</evidence>
<sequence length="141" mass="15966">MERLHTRQAAVAKPKPFVTAVKSQPGSGRREDWLSKGDYGRVPGYLVERQLQLAEQMAEEQAQREAACIPEGMRLLPEEERLETLSILACSRAETEAKLRALPFVLKTESKRQLKVDLEAELEEICRSQNLLKHEGVLVTL</sequence>
<proteinExistence type="predicted"/>
<dbReference type="PANTHER" id="PTHR21490:SF2">
    <property type="entry name" value="ENKURIN DOMAIN-CONTAINING PROTEIN 1"/>
    <property type="match status" value="1"/>
</dbReference>
<dbReference type="EMBL" id="CAUYUE010000012">
    <property type="protein sequence ID" value="CAK0785311.1"/>
    <property type="molecule type" value="Genomic_DNA"/>
</dbReference>
<accession>A0AAV1ID64</accession>
<evidence type="ECO:0000256" key="2">
    <source>
        <dbReference type="ARBA" id="ARBA00004245"/>
    </source>
</evidence>
<dbReference type="PANTHER" id="PTHR21490">
    <property type="entry name" value="ENKURIN-RELATED"/>
    <property type="match status" value="1"/>
</dbReference>
<protein>
    <recommendedName>
        <fullName evidence="7">Enkurin domain-containing protein</fullName>
    </recommendedName>
</protein>
<reference evidence="8 9" key="1">
    <citation type="submission" date="2023-10" db="EMBL/GenBank/DDBJ databases">
        <authorList>
            <person name="Maclean D."/>
            <person name="Macfadyen A."/>
        </authorList>
    </citation>
    <scope>NUCLEOTIDE SEQUENCE [LARGE SCALE GENOMIC DNA]</scope>
</reference>
<dbReference type="Pfam" id="PF13864">
    <property type="entry name" value="Enkurin"/>
    <property type="match status" value="1"/>
</dbReference>
<organism evidence="8 9">
    <name type="scientific">Coccomyxa viridis</name>
    <dbReference type="NCBI Taxonomy" id="1274662"/>
    <lineage>
        <taxon>Eukaryota</taxon>
        <taxon>Viridiplantae</taxon>
        <taxon>Chlorophyta</taxon>
        <taxon>core chlorophytes</taxon>
        <taxon>Trebouxiophyceae</taxon>
        <taxon>Trebouxiophyceae incertae sedis</taxon>
        <taxon>Coccomyxaceae</taxon>
        <taxon>Coccomyxa</taxon>
    </lineage>
</organism>
<feature type="region of interest" description="Disordered" evidence="6">
    <location>
        <begin position="1"/>
        <end position="34"/>
    </location>
</feature>
<keyword evidence="4" id="KW-0206">Cytoskeleton</keyword>
<dbReference type="Proteomes" id="UP001314263">
    <property type="component" value="Unassembled WGS sequence"/>
</dbReference>